<accession>A0A1I3PG82</accession>
<dbReference type="AlphaFoldDB" id="A0A1I3PG82"/>
<evidence type="ECO:0000313" key="1">
    <source>
        <dbReference type="EMBL" id="SFJ20565.1"/>
    </source>
</evidence>
<sequence>MRTSIFILFTFLFFSKVTSQTRRDTLANNIIHFYPDSKESYFELKEEIAKLKLLEGKNNPEILYNNLERMYDFKDFNYFKEILTLLTKEYGFNISYMSGYENYYKSITKGDLAKWFKKMYVKNHSKWLSKNLDKQITIYQLNGLHAKDQATHVALIDVINSLKLNKEQREIAIELDKAYFQENGEILLEIASKIGSLPTGNSFALIQKPYNIVETHNLQVDFSSFLSKIYPYYRQSYLNKDISSIRFRNVDSFKFLEDENQIFGLLKLENIPEYLKQEYSVDSIPLENPEQTEKFKEELGWF</sequence>
<proteinExistence type="predicted"/>
<evidence type="ECO:0000313" key="2">
    <source>
        <dbReference type="Proteomes" id="UP000243887"/>
    </source>
</evidence>
<dbReference type="EMBL" id="FORU01000004">
    <property type="protein sequence ID" value="SFJ20565.1"/>
    <property type="molecule type" value="Genomic_DNA"/>
</dbReference>
<name>A0A1I3PG82_9FLAO</name>
<dbReference type="OrthoDB" id="1342114at2"/>
<organism evidence="1 2">
    <name type="scientific">Myroides guanonis</name>
    <dbReference type="NCBI Taxonomy" id="1150112"/>
    <lineage>
        <taxon>Bacteria</taxon>
        <taxon>Pseudomonadati</taxon>
        <taxon>Bacteroidota</taxon>
        <taxon>Flavobacteriia</taxon>
        <taxon>Flavobacteriales</taxon>
        <taxon>Flavobacteriaceae</taxon>
        <taxon>Myroides</taxon>
    </lineage>
</organism>
<reference evidence="2" key="1">
    <citation type="submission" date="2016-10" db="EMBL/GenBank/DDBJ databases">
        <authorList>
            <person name="Varghese N."/>
            <person name="Submissions S."/>
        </authorList>
    </citation>
    <scope>NUCLEOTIDE SEQUENCE [LARGE SCALE GENOMIC DNA]</scope>
    <source>
        <strain evidence="2">DSM 26542</strain>
    </source>
</reference>
<keyword evidence="2" id="KW-1185">Reference proteome</keyword>
<dbReference type="STRING" id="1150112.SAMN04487893_104118"/>
<protein>
    <submittedName>
        <fullName evidence="1">Uncharacterized protein</fullName>
    </submittedName>
</protein>
<dbReference type="RefSeq" id="WP_090678409.1">
    <property type="nucleotide sequence ID" value="NZ_FORU01000004.1"/>
</dbReference>
<gene>
    <name evidence="1" type="ORF">SAMN04487893_104118</name>
</gene>
<dbReference type="Proteomes" id="UP000243887">
    <property type="component" value="Unassembled WGS sequence"/>
</dbReference>